<proteinExistence type="inferred from homology"/>
<sequence length="114" mass="13188">MRKVVFLLKGDPFSWKAHEAFRVGMAIGINSEVSFILIKDGVYALTRWHPDRLDIYGFDKLLENIDYVNVKLYVEDASAEERGLKETDFVKEVSFISTEEIKELIKAAEVVFVW</sequence>
<dbReference type="RefSeq" id="WP_012963678.1">
    <property type="nucleotide sequence ID" value="NC_013799.1"/>
</dbReference>
<dbReference type="InterPro" id="IPR027396">
    <property type="entry name" value="DsrEFH-like"/>
</dbReference>
<dbReference type="Proteomes" id="UP000002574">
    <property type="component" value="Chromosome"/>
</dbReference>
<reference evidence="2 3" key="1">
    <citation type="journal article" date="2010" name="J. Bacteriol.">
        <title>Complete genome sequence of the thermophilic, obligately chemolithoautotrophic hydrogen-oxidizing bacterium Hydrogenobacter thermophilus TK-6.</title>
        <authorList>
            <person name="Arai H."/>
            <person name="Kanbe H."/>
            <person name="Ishii M."/>
            <person name="Igarashi Y."/>
        </authorList>
    </citation>
    <scope>NUCLEOTIDE SEQUENCE [LARGE SCALE GENOMIC DNA]</scope>
    <source>
        <strain evidence="3">DSM 6534 / IAM 12695 / TK-6</strain>
    </source>
</reference>
<dbReference type="EMBL" id="AP011112">
    <property type="protein sequence ID" value="BAI69498.1"/>
    <property type="molecule type" value="Genomic_DNA"/>
</dbReference>
<protein>
    <submittedName>
        <fullName evidence="2">DsrE-like protein</fullName>
    </submittedName>
</protein>
<dbReference type="STRING" id="608538.HTH_1040"/>
<dbReference type="KEGG" id="hte:Hydth_1034"/>
<dbReference type="SUPFAM" id="SSF75169">
    <property type="entry name" value="DsrEFH-like"/>
    <property type="match status" value="1"/>
</dbReference>
<dbReference type="Gene3D" id="3.40.1260.10">
    <property type="entry name" value="DsrEFH-like"/>
    <property type="match status" value="1"/>
</dbReference>
<dbReference type="AlphaFoldDB" id="D3DI46"/>
<evidence type="ECO:0000256" key="1">
    <source>
        <dbReference type="ARBA" id="ARBA00005996"/>
    </source>
</evidence>
<organism evidence="2 3">
    <name type="scientific">Hydrogenobacter thermophilus (strain DSM 6534 / IAM 12695 / TK-6)</name>
    <dbReference type="NCBI Taxonomy" id="608538"/>
    <lineage>
        <taxon>Bacteria</taxon>
        <taxon>Pseudomonadati</taxon>
        <taxon>Aquificota</taxon>
        <taxon>Aquificia</taxon>
        <taxon>Aquificales</taxon>
        <taxon>Aquificaceae</taxon>
        <taxon>Hydrogenobacter</taxon>
    </lineage>
</organism>
<dbReference type="eggNOG" id="COG2923">
    <property type="taxonomic scope" value="Bacteria"/>
</dbReference>
<keyword evidence="3" id="KW-1185">Reference proteome</keyword>
<dbReference type="PANTHER" id="PTHR38780:SF1">
    <property type="entry name" value="PROTEIN TUSC"/>
    <property type="match status" value="1"/>
</dbReference>
<evidence type="ECO:0000313" key="2">
    <source>
        <dbReference type="EMBL" id="BAI69498.1"/>
    </source>
</evidence>
<dbReference type="OrthoDB" id="14500at2"/>
<dbReference type="InterPro" id="IPR003787">
    <property type="entry name" value="Sulphur_relay_DsrE/F-like"/>
</dbReference>
<dbReference type="InterPro" id="IPR017462">
    <property type="entry name" value="Sulphur_relay_TusC/DsrF"/>
</dbReference>
<comment type="similarity">
    <text evidence="1">Belongs to the DsrF/TusC family.</text>
</comment>
<gene>
    <name evidence="2" type="ordered locus">HTH_1040</name>
</gene>
<evidence type="ECO:0000313" key="3">
    <source>
        <dbReference type="Proteomes" id="UP000002574"/>
    </source>
</evidence>
<dbReference type="Pfam" id="PF02635">
    <property type="entry name" value="DsrE"/>
    <property type="match status" value="1"/>
</dbReference>
<dbReference type="PANTHER" id="PTHR38780">
    <property type="entry name" value="PROTEIN TUSC"/>
    <property type="match status" value="1"/>
</dbReference>
<dbReference type="KEGG" id="hth:HTH_1040"/>
<name>D3DI46_HYDTT</name>
<accession>D3DI46</accession>